<reference evidence="1 2" key="1">
    <citation type="submission" date="2021-06" db="EMBL/GenBank/DDBJ databases">
        <title>Caerostris extrusa draft genome.</title>
        <authorList>
            <person name="Kono N."/>
            <person name="Arakawa K."/>
        </authorList>
    </citation>
    <scope>NUCLEOTIDE SEQUENCE [LARGE SCALE GENOMIC DNA]</scope>
</reference>
<protein>
    <submittedName>
        <fullName evidence="1">Uncharacterized protein</fullName>
    </submittedName>
</protein>
<comment type="caution">
    <text evidence="1">The sequence shown here is derived from an EMBL/GenBank/DDBJ whole genome shotgun (WGS) entry which is preliminary data.</text>
</comment>
<proteinExistence type="predicted"/>
<keyword evidence="2" id="KW-1185">Reference proteome</keyword>
<evidence type="ECO:0000313" key="1">
    <source>
        <dbReference type="EMBL" id="GIY61975.1"/>
    </source>
</evidence>
<gene>
    <name evidence="1" type="ORF">CEXT_90161</name>
</gene>
<accession>A0AAV4UVK0</accession>
<dbReference type="AlphaFoldDB" id="A0AAV4UVK0"/>
<evidence type="ECO:0000313" key="2">
    <source>
        <dbReference type="Proteomes" id="UP001054945"/>
    </source>
</evidence>
<dbReference type="Proteomes" id="UP001054945">
    <property type="component" value="Unassembled WGS sequence"/>
</dbReference>
<sequence length="108" mass="12571">MSISEIPSGMLALIYCRLFCSPDDILRFLFPWDNKRMVLREAAGIIIIIIIMRRRIGINLERPAFLCFRGPLNRTKRIWKKMVINNPPCEASLAIYCSILRSLEIFRG</sequence>
<dbReference type="EMBL" id="BPLR01013559">
    <property type="protein sequence ID" value="GIY61975.1"/>
    <property type="molecule type" value="Genomic_DNA"/>
</dbReference>
<name>A0AAV4UVK0_CAEEX</name>
<organism evidence="1 2">
    <name type="scientific">Caerostris extrusa</name>
    <name type="common">Bark spider</name>
    <name type="synonym">Caerostris bankana</name>
    <dbReference type="NCBI Taxonomy" id="172846"/>
    <lineage>
        <taxon>Eukaryota</taxon>
        <taxon>Metazoa</taxon>
        <taxon>Ecdysozoa</taxon>
        <taxon>Arthropoda</taxon>
        <taxon>Chelicerata</taxon>
        <taxon>Arachnida</taxon>
        <taxon>Araneae</taxon>
        <taxon>Araneomorphae</taxon>
        <taxon>Entelegynae</taxon>
        <taxon>Araneoidea</taxon>
        <taxon>Araneidae</taxon>
        <taxon>Caerostris</taxon>
    </lineage>
</organism>